<dbReference type="EMBL" id="BOOF01000052">
    <property type="protein sequence ID" value="GIH66307.1"/>
    <property type="molecule type" value="Genomic_DNA"/>
</dbReference>
<name>A0ABQ4GY35_9ACTN</name>
<evidence type="ECO:0000313" key="1">
    <source>
        <dbReference type="EMBL" id="GIH66307.1"/>
    </source>
</evidence>
<dbReference type="Proteomes" id="UP000660454">
    <property type="component" value="Unassembled WGS sequence"/>
</dbReference>
<reference evidence="1 2" key="1">
    <citation type="submission" date="2021-01" db="EMBL/GenBank/DDBJ databases">
        <title>Whole genome shotgun sequence of Microbispora siamensis NBRC 104113.</title>
        <authorList>
            <person name="Komaki H."/>
            <person name="Tamura T."/>
        </authorList>
    </citation>
    <scope>NUCLEOTIDE SEQUENCE [LARGE SCALE GENOMIC DNA]</scope>
    <source>
        <strain evidence="1 2">NBRC 104113</strain>
    </source>
</reference>
<organism evidence="1 2">
    <name type="scientific">Microbispora siamensis</name>
    <dbReference type="NCBI Taxonomy" id="564413"/>
    <lineage>
        <taxon>Bacteria</taxon>
        <taxon>Bacillati</taxon>
        <taxon>Actinomycetota</taxon>
        <taxon>Actinomycetes</taxon>
        <taxon>Streptosporangiales</taxon>
        <taxon>Streptosporangiaceae</taxon>
        <taxon>Microbispora</taxon>
    </lineage>
</organism>
<dbReference type="RefSeq" id="WP_204052169.1">
    <property type="nucleotide sequence ID" value="NZ_BOOF01000052.1"/>
</dbReference>
<evidence type="ECO:0000313" key="2">
    <source>
        <dbReference type="Proteomes" id="UP000660454"/>
    </source>
</evidence>
<keyword evidence="2" id="KW-1185">Reference proteome</keyword>
<accession>A0ABQ4GY35</accession>
<protein>
    <submittedName>
        <fullName evidence="1">Uncharacterized protein</fullName>
    </submittedName>
</protein>
<proteinExistence type="predicted"/>
<comment type="caution">
    <text evidence="1">The sequence shown here is derived from an EMBL/GenBank/DDBJ whole genome shotgun (WGS) entry which is preliminary data.</text>
</comment>
<sequence>MTILGVDQFVAAGFAQVEAVQREAGDAASELPWQRNRVVAGRSVGVDAAGGVGSRLVRRHENGPAS</sequence>
<gene>
    <name evidence="1" type="ORF">Msi02_71240</name>
</gene>